<dbReference type="Pfam" id="PF02368">
    <property type="entry name" value="Big_2"/>
    <property type="match status" value="1"/>
</dbReference>
<dbReference type="Pfam" id="PF04630">
    <property type="entry name" value="Phage_TTP_1"/>
    <property type="match status" value="1"/>
</dbReference>
<gene>
    <name evidence="2" type="ORF">ERS140147_01777</name>
</gene>
<dbReference type="SUPFAM" id="SSF49373">
    <property type="entry name" value="Invasin/intimin cell-adhesion fragments"/>
    <property type="match status" value="1"/>
</dbReference>
<evidence type="ECO:0000313" key="2">
    <source>
        <dbReference type="EMBL" id="CDR28640.1"/>
    </source>
</evidence>
<dbReference type="Gene3D" id="2.60.40.1080">
    <property type="match status" value="1"/>
</dbReference>
<name>A0A077VLY1_9STAP</name>
<dbReference type="NCBIfam" id="TIGR01603">
    <property type="entry name" value="maj_tail_phi13"/>
    <property type="match status" value="1"/>
</dbReference>
<sequence>MTEKFKQAPRFLKLNLQHFADTGVSGIAIGVSNFYYAPILKDTEKEWETGAGTRIRFLKEIEVDRPQDTEEDYGDDMVAATAVSNGKLSVKTTFVTVPADDKAFLNGAKKGTGGYKYGAKDIPPDVAIVFERRNHDESSEWVGLFKGKFTRSSIKGQTKQDKVEFQNDDVEGNFIDRLFDESSHVTGYDAKGSTTGRDYVFMETFGKTYDEFMSSRGEQTTESVEKEMKKTKKVDVTSVNISDEQVTVKIDETKQLSATTEPSGQKVTYAVTEGQTYASVSSTGLVKGLAEGNATVTATAGKQTDAVQITVQSNLEM</sequence>
<proteinExistence type="predicted"/>
<dbReference type="Proteomes" id="UP000044616">
    <property type="component" value="Unassembled WGS sequence"/>
</dbReference>
<reference evidence="2 3" key="1">
    <citation type="submission" date="2014-05" db="EMBL/GenBank/DDBJ databases">
        <authorList>
            <person name="Aslett A.Martin."/>
            <person name="De Silva Nishadi"/>
        </authorList>
    </citation>
    <scope>NUCLEOTIDE SEQUENCE [LARGE SCALE GENOMIC DNA]</scope>
</reference>
<feature type="domain" description="BIG2" evidence="1">
    <location>
        <begin position="235"/>
        <end position="310"/>
    </location>
</feature>
<dbReference type="InterPro" id="IPR003343">
    <property type="entry name" value="Big_2"/>
</dbReference>
<dbReference type="SMART" id="SM00635">
    <property type="entry name" value="BID_2"/>
    <property type="match status" value="1"/>
</dbReference>
<evidence type="ECO:0000259" key="1">
    <source>
        <dbReference type="SMART" id="SM00635"/>
    </source>
</evidence>
<evidence type="ECO:0000313" key="3">
    <source>
        <dbReference type="Proteomes" id="UP000044616"/>
    </source>
</evidence>
<dbReference type="InterPro" id="IPR008964">
    <property type="entry name" value="Invasin/intimin_cell_adhesion"/>
</dbReference>
<dbReference type="InterPro" id="IPR006490">
    <property type="entry name" value="Maj_tail_phi13"/>
</dbReference>
<dbReference type="InterPro" id="IPR006724">
    <property type="entry name" value="Phage_TTP"/>
</dbReference>
<dbReference type="EMBL" id="CCEH01000015">
    <property type="protein sequence ID" value="CDR28640.1"/>
    <property type="molecule type" value="Genomic_DNA"/>
</dbReference>
<dbReference type="AlphaFoldDB" id="A0A077VLY1"/>
<protein>
    <submittedName>
        <fullName evidence="2">Phage major tail, phi13 family protein</fullName>
    </submittedName>
</protein>
<accession>A0A077VLY1</accession>
<organism evidence="2 3">
    <name type="scientific">Staphylococcus schweitzeri</name>
    <dbReference type="NCBI Taxonomy" id="1654388"/>
    <lineage>
        <taxon>Bacteria</taxon>
        <taxon>Bacillati</taxon>
        <taxon>Bacillota</taxon>
        <taxon>Bacilli</taxon>
        <taxon>Bacillales</taxon>
        <taxon>Staphylococcaceae</taxon>
        <taxon>Staphylococcus</taxon>
    </lineage>
</organism>
<dbReference type="RefSeq" id="WP_047531182.1">
    <property type="nucleotide sequence ID" value="NZ_CCEH01000015.1"/>
</dbReference>